<evidence type="ECO:0000259" key="1">
    <source>
        <dbReference type="Pfam" id="PF03756"/>
    </source>
</evidence>
<keyword evidence="3" id="KW-1185">Reference proteome</keyword>
<organism evidence="2 3">
    <name type="scientific">Streptomyces hyderabadensis</name>
    <dbReference type="NCBI Taxonomy" id="598549"/>
    <lineage>
        <taxon>Bacteria</taxon>
        <taxon>Bacillati</taxon>
        <taxon>Actinomycetota</taxon>
        <taxon>Actinomycetes</taxon>
        <taxon>Kitasatosporales</taxon>
        <taxon>Streptomycetaceae</taxon>
        <taxon>Streptomyces</taxon>
    </lineage>
</organism>
<dbReference type="RefSeq" id="WP_226030629.1">
    <property type="nucleotide sequence ID" value="NZ_BAABIV010000028.1"/>
</dbReference>
<gene>
    <name evidence="2" type="ORF">GCM10023257_58680</name>
</gene>
<reference evidence="3" key="1">
    <citation type="journal article" date="2019" name="Int. J. Syst. Evol. Microbiol.">
        <title>The Global Catalogue of Microorganisms (GCM) 10K type strain sequencing project: providing services to taxonomists for standard genome sequencing and annotation.</title>
        <authorList>
            <consortium name="The Broad Institute Genomics Platform"/>
            <consortium name="The Broad Institute Genome Sequencing Center for Infectious Disease"/>
            <person name="Wu L."/>
            <person name="Ma J."/>
        </authorList>
    </citation>
    <scope>NUCLEOTIDE SEQUENCE [LARGE SCALE GENOMIC DNA]</scope>
    <source>
        <strain evidence="3">JCM 17657</strain>
    </source>
</reference>
<feature type="domain" description="A-factor biosynthesis hotdog" evidence="1">
    <location>
        <begin position="194"/>
        <end position="286"/>
    </location>
</feature>
<name>A0ABP9IQW1_9ACTN</name>
<dbReference type="Proteomes" id="UP001500610">
    <property type="component" value="Unassembled WGS sequence"/>
</dbReference>
<protein>
    <submittedName>
        <fullName evidence="2">ScbA/BarX family gamma-butyrolactone biosynthesis protein</fullName>
    </submittedName>
</protein>
<proteinExistence type="predicted"/>
<dbReference type="Pfam" id="PF03756">
    <property type="entry name" value="AfsA"/>
    <property type="match status" value="2"/>
</dbReference>
<dbReference type="InterPro" id="IPR047757">
    <property type="entry name" value="AfsA-like"/>
</dbReference>
<feature type="domain" description="A-factor biosynthesis hotdog" evidence="1">
    <location>
        <begin position="25"/>
        <end position="157"/>
    </location>
</feature>
<comment type="caution">
    <text evidence="2">The sequence shown here is derived from an EMBL/GenBank/DDBJ whole genome shotgun (WGS) entry which is preliminary data.</text>
</comment>
<accession>A0ABP9IQW1</accession>
<dbReference type="EMBL" id="BAABIV010000028">
    <property type="protein sequence ID" value="GAA5005335.1"/>
    <property type="molecule type" value="Genomic_DNA"/>
</dbReference>
<sequence>MIATAARPDTAVGGPRLTTTVAREYVHREALSEVFLTGSTPTAADAFTVSAQWPRDHSFFTTGHGLYDPMLLAETVRQTVPLLMHCEYGVPLGYHFGWTDFSFRVRPEAMRTTRAPAEPDLLITCHDVRRRGRLPVSMTMRIQVRWGGDVIGRAEMDVWSRAPEVYRRLRGKYADREEVFAAAPVPPPAVAGALVGRARTQDVVLSRETTSPRWRLRVDTGHPTFFDHPLDHVPGMLTLEAVRQAALAAVGGDGAALLTGIDVTFGRYVEFDTPCWVTAHPSQAGSPDSFAVDGEQNGKTAFSATAYLATPPVF</sequence>
<dbReference type="NCBIfam" id="NF041195">
    <property type="entry name" value="ScbA_BarX_GamBu"/>
    <property type="match status" value="1"/>
</dbReference>
<evidence type="ECO:0000313" key="2">
    <source>
        <dbReference type="EMBL" id="GAA5005335.1"/>
    </source>
</evidence>
<dbReference type="InterPro" id="IPR005509">
    <property type="entry name" value="AfsA_hotdog_dom"/>
</dbReference>
<evidence type="ECO:0000313" key="3">
    <source>
        <dbReference type="Proteomes" id="UP001500610"/>
    </source>
</evidence>